<gene>
    <name evidence="5" type="ordered locus">Xcel_0734</name>
</gene>
<proteinExistence type="predicted"/>
<evidence type="ECO:0000313" key="5">
    <source>
        <dbReference type="EMBL" id="ACZ29773.1"/>
    </source>
</evidence>
<dbReference type="InterPro" id="IPR036388">
    <property type="entry name" value="WH-like_DNA-bd_sf"/>
</dbReference>
<dbReference type="Gene3D" id="1.10.10.10">
    <property type="entry name" value="Winged helix-like DNA-binding domain superfamily/Winged helix DNA-binding domain"/>
    <property type="match status" value="1"/>
</dbReference>
<reference evidence="6" key="1">
    <citation type="submission" date="2009-11" db="EMBL/GenBank/DDBJ databases">
        <title>The complete chromosome of Xylanimonas cellulosilytica DSM 15894.</title>
        <authorList>
            <consortium name="US DOE Joint Genome Institute (JGI-PGF)"/>
            <person name="Lucas S."/>
            <person name="Copeland A."/>
            <person name="Lapidus A."/>
            <person name="Glavina del Rio T."/>
            <person name="Dalin E."/>
            <person name="Tice H."/>
            <person name="Bruce D."/>
            <person name="Goodwin L."/>
            <person name="Pitluck S."/>
            <person name="Kyrpides N."/>
            <person name="Mavromatis K."/>
            <person name="Ivanova N."/>
            <person name="Mikhailova N."/>
            <person name="Foster B."/>
            <person name="Clum A."/>
            <person name="Brettin T."/>
            <person name="Detter J.C."/>
            <person name="Han C."/>
            <person name="Larimer F."/>
            <person name="Land M."/>
            <person name="Hauser L."/>
            <person name="Markowitz V."/>
            <person name="Cheng J.F."/>
            <person name="Hugenholtz P."/>
            <person name="Woyke T."/>
            <person name="Wu D."/>
            <person name="Gehrich-Schroeter G."/>
            <person name="Schneider S."/>
            <person name="Pukall S.R."/>
            <person name="Klenk H.P."/>
            <person name="Eisen J.A."/>
        </authorList>
    </citation>
    <scope>NUCLEOTIDE SEQUENCE [LARGE SCALE GENOMIC DNA]</scope>
    <source>
        <strain evidence="6">DSM 15894 / CECT 5975 / LMG 20990 / XIL07</strain>
    </source>
</reference>
<sequence length="288" mass="30081">MSTTSAGAVHPFPRTRAVTRRGAAGAPLSLTPLPSARAEDEQRPSDATDVAQGRGLVVYVGLSEARARASGTSLERIAYALRVQLDALLPEADAEIKLVRGPGGDTVSDLDVVREARQAGRGRPLPPAAAAHAVADGVDIDLDRQCVRIDGRAVTVSAQQFALLRLLVEASGITLSRHELASALGTQALGNPAPGNPTPGNPAPGQQAAGTESRQVDVLVRRLRARLEPYSAVVRTVRGVGYRFDPHPDVHVRAAGRQPAAGAADPGDALTAARTMRAALERHINDVC</sequence>
<dbReference type="STRING" id="446471.Xcel_0734"/>
<keyword evidence="1 2" id="KW-0238">DNA-binding</keyword>
<dbReference type="GO" id="GO:0006355">
    <property type="term" value="P:regulation of DNA-templated transcription"/>
    <property type="evidence" value="ECO:0007669"/>
    <property type="project" value="InterPro"/>
</dbReference>
<feature type="region of interest" description="Disordered" evidence="3">
    <location>
        <begin position="187"/>
        <end position="214"/>
    </location>
</feature>
<name>D1BXG3_XYLCX</name>
<dbReference type="PROSITE" id="PS51755">
    <property type="entry name" value="OMPR_PHOB"/>
    <property type="match status" value="1"/>
</dbReference>
<reference evidence="5 6" key="2">
    <citation type="journal article" date="2010" name="Stand. Genomic Sci.">
        <title>Complete genome sequence of Xylanimonas cellulosilytica type strain (XIL07).</title>
        <authorList>
            <person name="Foster B."/>
            <person name="Pukall R."/>
            <person name="Abt B."/>
            <person name="Nolan M."/>
            <person name="Glavina Del Rio T."/>
            <person name="Chen F."/>
            <person name="Lucas S."/>
            <person name="Tice H."/>
            <person name="Pitluck S."/>
            <person name="Cheng J.-F."/>
            <person name="Chertkov O."/>
            <person name="Brettin T."/>
            <person name="Han C."/>
            <person name="Detter J.C."/>
            <person name="Bruce D."/>
            <person name="Goodwin L."/>
            <person name="Ivanova N."/>
            <person name="Mavromatis K."/>
            <person name="Pati A."/>
            <person name="Mikhailova N."/>
            <person name="Chen A."/>
            <person name="Palaniappan K."/>
            <person name="Land M."/>
            <person name="Hauser L."/>
            <person name="Chang Y.-J."/>
            <person name="Jeffries C.D."/>
            <person name="Chain P."/>
            <person name="Rohde M."/>
            <person name="Goeker M."/>
            <person name="Bristow J."/>
            <person name="Eisen J.A."/>
            <person name="Markowitz V."/>
            <person name="Hugenholtz P."/>
            <person name="Kyrpides N.C."/>
            <person name="Klenk H.-P."/>
            <person name="Lapidus A."/>
        </authorList>
    </citation>
    <scope>NUCLEOTIDE SEQUENCE [LARGE SCALE GENOMIC DNA]</scope>
    <source>
        <strain evidence="6">DSM 15894 / CECT 5975 / LMG 20990 / XIL07</strain>
    </source>
</reference>
<feature type="compositionally biased region" description="Low complexity" evidence="3">
    <location>
        <begin position="14"/>
        <end position="26"/>
    </location>
</feature>
<feature type="region of interest" description="Disordered" evidence="3">
    <location>
        <begin position="1"/>
        <end position="49"/>
    </location>
</feature>
<keyword evidence="6" id="KW-1185">Reference proteome</keyword>
<dbReference type="SMART" id="SM00862">
    <property type="entry name" value="Trans_reg_C"/>
    <property type="match status" value="1"/>
</dbReference>
<accession>D1BXG3</accession>
<evidence type="ECO:0000259" key="4">
    <source>
        <dbReference type="PROSITE" id="PS51755"/>
    </source>
</evidence>
<dbReference type="InterPro" id="IPR016032">
    <property type="entry name" value="Sig_transdc_resp-reg_C-effctor"/>
</dbReference>
<dbReference type="eggNOG" id="COG0745">
    <property type="taxonomic scope" value="Bacteria"/>
</dbReference>
<dbReference type="AlphaFoldDB" id="D1BXG3"/>
<organism evidence="5 6">
    <name type="scientific">Xylanimonas cellulosilytica (strain DSM 15894 / JCM 12276 / CECT 5975 / KCTC 9989 / LMG 20990 / NBRC 107835 / XIL07)</name>
    <dbReference type="NCBI Taxonomy" id="446471"/>
    <lineage>
        <taxon>Bacteria</taxon>
        <taxon>Bacillati</taxon>
        <taxon>Actinomycetota</taxon>
        <taxon>Actinomycetes</taxon>
        <taxon>Micrococcales</taxon>
        <taxon>Promicromonosporaceae</taxon>
        <taxon>Xylanimonas</taxon>
    </lineage>
</organism>
<evidence type="ECO:0000256" key="3">
    <source>
        <dbReference type="SAM" id="MobiDB-lite"/>
    </source>
</evidence>
<dbReference type="GO" id="GO:0003677">
    <property type="term" value="F:DNA binding"/>
    <property type="evidence" value="ECO:0007669"/>
    <property type="project" value="UniProtKB-UniRule"/>
</dbReference>
<dbReference type="Pfam" id="PF00486">
    <property type="entry name" value="Trans_reg_C"/>
    <property type="match status" value="1"/>
</dbReference>
<dbReference type="CDD" id="cd00383">
    <property type="entry name" value="trans_reg_C"/>
    <property type="match status" value="1"/>
</dbReference>
<dbReference type="GO" id="GO:0000160">
    <property type="term" value="P:phosphorelay signal transduction system"/>
    <property type="evidence" value="ECO:0007669"/>
    <property type="project" value="InterPro"/>
</dbReference>
<dbReference type="InterPro" id="IPR001867">
    <property type="entry name" value="OmpR/PhoB-type_DNA-bd"/>
</dbReference>
<dbReference type="EMBL" id="CP001821">
    <property type="protein sequence ID" value="ACZ29773.1"/>
    <property type="molecule type" value="Genomic_DNA"/>
</dbReference>
<dbReference type="Proteomes" id="UP000002255">
    <property type="component" value="Chromosome"/>
</dbReference>
<dbReference type="HOGENOM" id="CLU_084222_0_0_11"/>
<feature type="domain" description="OmpR/PhoB-type" evidence="4">
    <location>
        <begin position="129"/>
        <end position="246"/>
    </location>
</feature>
<feature type="compositionally biased region" description="Basic and acidic residues" evidence="3">
    <location>
        <begin position="37"/>
        <end position="46"/>
    </location>
</feature>
<dbReference type="OrthoDB" id="8927943at2"/>
<feature type="DNA-binding region" description="OmpR/PhoB-type" evidence="2">
    <location>
        <begin position="129"/>
        <end position="246"/>
    </location>
</feature>
<evidence type="ECO:0000256" key="2">
    <source>
        <dbReference type="PROSITE-ProRule" id="PRU01091"/>
    </source>
</evidence>
<evidence type="ECO:0000256" key="1">
    <source>
        <dbReference type="ARBA" id="ARBA00023125"/>
    </source>
</evidence>
<evidence type="ECO:0000313" key="6">
    <source>
        <dbReference type="Proteomes" id="UP000002255"/>
    </source>
</evidence>
<dbReference type="KEGG" id="xce:Xcel_0734"/>
<protein>
    <submittedName>
        <fullName evidence="5">Two component transcriptional regulator, winged helix family</fullName>
    </submittedName>
</protein>
<dbReference type="SUPFAM" id="SSF46894">
    <property type="entry name" value="C-terminal effector domain of the bipartite response regulators"/>
    <property type="match status" value="2"/>
</dbReference>